<proteinExistence type="predicted"/>
<dbReference type="EMBL" id="FOYP01000002">
    <property type="protein sequence ID" value="SFR55470.1"/>
    <property type="molecule type" value="Genomic_DNA"/>
</dbReference>
<organism evidence="2 3">
    <name type="scientific">Yoonia tamlensis</name>
    <dbReference type="NCBI Taxonomy" id="390270"/>
    <lineage>
        <taxon>Bacteria</taxon>
        <taxon>Pseudomonadati</taxon>
        <taxon>Pseudomonadota</taxon>
        <taxon>Alphaproteobacteria</taxon>
        <taxon>Rhodobacterales</taxon>
        <taxon>Paracoccaceae</taxon>
        <taxon>Yoonia</taxon>
    </lineage>
</organism>
<name>A0A1I6HMF8_9RHOB</name>
<keyword evidence="1" id="KW-0732">Signal</keyword>
<gene>
    <name evidence="2" type="ORF">SAMN04488005_2843</name>
</gene>
<feature type="chain" id="PRO_5011567522" description="DUF2125 domain-containing protein" evidence="1">
    <location>
        <begin position="21"/>
        <end position="510"/>
    </location>
</feature>
<dbReference type="RefSeq" id="WP_090201311.1">
    <property type="nucleotide sequence ID" value="NZ_FOYP01000002.1"/>
</dbReference>
<keyword evidence="3" id="KW-1185">Reference proteome</keyword>
<dbReference type="AlphaFoldDB" id="A0A1I6HMF8"/>
<protein>
    <recommendedName>
        <fullName evidence="4">DUF2125 domain-containing protein</fullName>
    </recommendedName>
</protein>
<evidence type="ECO:0000313" key="3">
    <source>
        <dbReference type="Proteomes" id="UP000199478"/>
    </source>
</evidence>
<feature type="signal peptide" evidence="1">
    <location>
        <begin position="1"/>
        <end position="20"/>
    </location>
</feature>
<evidence type="ECO:0000256" key="1">
    <source>
        <dbReference type="SAM" id="SignalP"/>
    </source>
</evidence>
<dbReference type="OrthoDB" id="7791409at2"/>
<dbReference type="Proteomes" id="UP000199478">
    <property type="component" value="Unassembled WGS sequence"/>
</dbReference>
<evidence type="ECO:0008006" key="4">
    <source>
        <dbReference type="Google" id="ProtNLM"/>
    </source>
</evidence>
<evidence type="ECO:0000313" key="2">
    <source>
        <dbReference type="EMBL" id="SFR55470.1"/>
    </source>
</evidence>
<reference evidence="3" key="1">
    <citation type="submission" date="2016-10" db="EMBL/GenBank/DDBJ databases">
        <authorList>
            <person name="Varghese N."/>
            <person name="Submissions S."/>
        </authorList>
    </citation>
    <scope>NUCLEOTIDE SEQUENCE [LARGE SCALE GENOMIC DNA]</scope>
    <source>
        <strain evidence="3">DSM 26879</strain>
    </source>
</reference>
<dbReference type="STRING" id="390270.SAMN04488005_2843"/>
<sequence length="510" mass="54423">MTHRYALPAIIAALGTPAFADITADDVWANQNALFTAFGLQVSADRTREGSTVFVNDMVMTYALPMGFGEISVSMPPMTMEDHADGTVTTKFPKSLDYTVVAAIPLVRAEPYQATMNVQQSDMQMTASGEPGTITYESVAGAGTASLTSASIFPEVAEMVFGFTVNSGGHTVVSTVTEGEMITISSEYVIEPMTYETVTDFGEGQSTNKSNVGRMQASTNAALPAEGFDLLNLAPALRAGMFMQSTQTTESVQAEQVTMANGQTIMALAHRCGPATYDFGLSDQGLVFSGIGEGCEISVQETQATQMAGIPGAIDILVGATVADIIIPLLKSDTAQTARYHIAFDDLTISENIWNMVDPDQALDRDPIAMNIDLSAGVTHNVEWLDVLNIENELMALQFPVELHELRIDAFDISGVGALLAATGAFAFDMTDLQSFGGIPRPEGQAEVKLNGLNQLIDKLIAIGLVPEEQVMGPRMMIGMFAQTTGEDQLETTLEVDGQGQVHVNGQRVK</sequence>
<accession>A0A1I6HMF8</accession>